<gene>
    <name evidence="3" type="ORF">TvY486_0027250</name>
</gene>
<evidence type="ECO:0000313" key="3">
    <source>
        <dbReference type="EMBL" id="CCD19972.1"/>
    </source>
</evidence>
<dbReference type="EMBL" id="CAEX01004568">
    <property type="protein sequence ID" value="CCD19972.1"/>
    <property type="molecule type" value="Genomic_DNA"/>
</dbReference>
<evidence type="ECO:0000256" key="1">
    <source>
        <dbReference type="SAM" id="MobiDB-lite"/>
    </source>
</evidence>
<name>F9WQZ0_TRYVY</name>
<proteinExistence type="predicted"/>
<feature type="compositionally biased region" description="Polar residues" evidence="1">
    <location>
        <begin position="362"/>
        <end position="372"/>
    </location>
</feature>
<feature type="signal peptide" evidence="2">
    <location>
        <begin position="1"/>
        <end position="20"/>
    </location>
</feature>
<dbReference type="VEuPathDB" id="TriTrypDB:TvY486_0027250"/>
<evidence type="ECO:0000256" key="2">
    <source>
        <dbReference type="SAM" id="SignalP"/>
    </source>
</evidence>
<dbReference type="AlphaFoldDB" id="F9WQZ0"/>
<keyword evidence="2" id="KW-0732">Signal</keyword>
<accession>F9WQZ0</accession>
<protein>
    <recommendedName>
        <fullName evidence="5">Variant surface glycoprotein (VSG)</fullName>
    </recommendedName>
</protein>
<sequence length="438" mass="46284">MKRFWMSLLGFASLLALLSANKAQGGAAKGVKRSSAQEACSFATALDAVASAAELAATEAAARSANASAWQEELATALSRTHNATALKALGNATALQSMNAKVGEVALRLAREAATWAVDIRSAVFAFSALSGGGRDGRLCISKEGGNDDTADFSNQDKEYAFDALCGPETTEVEALAQEMLKDKIEQVLAKHGKTLPNLTETVIDRNTASKFKDPDPVATGIITADTDTEGQACPLVVYRSKADRKHGGIIAGKGPSARTLIWGRWWKVTPAHHNTANNHDGPKESNKDSAITIDTNATQTWTNIKSKLEELRTLIAKVKDACTTAAGNLCAPLTEEARQTLKRVATPTTQQAESKKQTTRNKGAAQQHNGHPQGHDTAAETSPTCPTGTRRNQGTEQCETDGTGKAPQASSARSTSAHKTVSAALLLATLRTTRHS</sequence>
<feature type="compositionally biased region" description="Polar residues" evidence="1">
    <location>
        <begin position="410"/>
        <end position="421"/>
    </location>
</feature>
<feature type="chain" id="PRO_5003390814" description="Variant surface glycoprotein (VSG)" evidence="2">
    <location>
        <begin position="21"/>
        <end position="438"/>
    </location>
</feature>
<keyword evidence="4" id="KW-1185">Reference proteome</keyword>
<feature type="compositionally biased region" description="Polar residues" evidence="1">
    <location>
        <begin position="381"/>
        <end position="399"/>
    </location>
</feature>
<evidence type="ECO:0008006" key="5">
    <source>
        <dbReference type="Google" id="ProtNLM"/>
    </source>
</evidence>
<reference evidence="3 4" key="1">
    <citation type="journal article" date="2012" name="Proc. Natl. Acad. Sci. U.S.A.">
        <title>Antigenic diversity is generated by distinct evolutionary mechanisms in African trypanosome species.</title>
        <authorList>
            <person name="Jackson A.P."/>
            <person name="Berry A."/>
            <person name="Aslett M."/>
            <person name="Allison H.C."/>
            <person name="Burton P."/>
            <person name="Vavrova-Anderson J."/>
            <person name="Brown R."/>
            <person name="Browne H."/>
            <person name="Corton N."/>
            <person name="Hauser H."/>
            <person name="Gamble J."/>
            <person name="Gilderthorp R."/>
            <person name="Marcello L."/>
            <person name="McQuillan J."/>
            <person name="Otto T.D."/>
            <person name="Quail M.A."/>
            <person name="Sanders M.J."/>
            <person name="van Tonder A."/>
            <person name="Ginger M.L."/>
            <person name="Field M.C."/>
            <person name="Barry J.D."/>
            <person name="Hertz-Fowler C."/>
            <person name="Berriman M."/>
        </authorList>
    </citation>
    <scope>NUCLEOTIDE SEQUENCE</scope>
    <source>
        <strain evidence="3 4">Y486</strain>
    </source>
</reference>
<organism evidence="3 4">
    <name type="scientific">Trypanosoma vivax (strain Y486)</name>
    <dbReference type="NCBI Taxonomy" id="1055687"/>
    <lineage>
        <taxon>Eukaryota</taxon>
        <taxon>Discoba</taxon>
        <taxon>Euglenozoa</taxon>
        <taxon>Kinetoplastea</taxon>
        <taxon>Metakinetoplastina</taxon>
        <taxon>Trypanosomatida</taxon>
        <taxon>Trypanosomatidae</taxon>
        <taxon>Trypanosoma</taxon>
        <taxon>Duttonella</taxon>
    </lineage>
</organism>
<dbReference type="Proteomes" id="UP000009027">
    <property type="component" value="Unassembled WGS sequence"/>
</dbReference>
<evidence type="ECO:0000313" key="4">
    <source>
        <dbReference type="Proteomes" id="UP000009027"/>
    </source>
</evidence>
<feature type="region of interest" description="Disordered" evidence="1">
    <location>
        <begin position="345"/>
        <end position="421"/>
    </location>
</feature>